<gene>
    <name evidence="3" type="ORF">DRW41_15045</name>
</gene>
<sequence length="171" mass="19544">MGRVLGMQDQQLIIVGALVVLFLIAAIFLFLKNRKSTSPIEAKNEEKIENKRENFRVHVDEDDSLMVVKKIGPDSVNKEYTCKLVDISAGGAGVFCEEDFPLKDQIFVILHFSLNHEQFKFNGRIVRKIESLGRKHSLYGIQFLDMPEADGNRLIKEIIAIENNRRKISIK</sequence>
<evidence type="ECO:0000259" key="2">
    <source>
        <dbReference type="Pfam" id="PF07238"/>
    </source>
</evidence>
<protein>
    <recommendedName>
        <fullName evidence="2">PilZ domain-containing protein</fullName>
    </recommendedName>
</protein>
<dbReference type="SUPFAM" id="SSF141371">
    <property type="entry name" value="PilZ domain-like"/>
    <property type="match status" value="1"/>
</dbReference>
<dbReference type="Pfam" id="PF07238">
    <property type="entry name" value="PilZ"/>
    <property type="match status" value="1"/>
</dbReference>
<keyword evidence="1" id="KW-1133">Transmembrane helix</keyword>
<keyword evidence="4" id="KW-1185">Reference proteome</keyword>
<reference evidence="3 4" key="1">
    <citation type="submission" date="2018-07" db="EMBL/GenBank/DDBJ databases">
        <title>Bacillus sp. YLB-04 draft genome sequence.</title>
        <authorList>
            <person name="Yu L."/>
            <person name="Tang X."/>
        </authorList>
    </citation>
    <scope>NUCLEOTIDE SEQUENCE [LARGE SCALE GENOMIC DNA]</scope>
    <source>
        <strain evidence="3 4">YLB-04</strain>
    </source>
</reference>
<evidence type="ECO:0000256" key="1">
    <source>
        <dbReference type="SAM" id="Phobius"/>
    </source>
</evidence>
<feature type="transmembrane region" description="Helical" evidence="1">
    <location>
        <begin position="12"/>
        <end position="31"/>
    </location>
</feature>
<dbReference type="AlphaFoldDB" id="A0A3D8GN58"/>
<feature type="domain" description="PilZ" evidence="2">
    <location>
        <begin position="51"/>
        <end position="156"/>
    </location>
</feature>
<dbReference type="Proteomes" id="UP000257144">
    <property type="component" value="Unassembled WGS sequence"/>
</dbReference>
<evidence type="ECO:0000313" key="4">
    <source>
        <dbReference type="Proteomes" id="UP000257144"/>
    </source>
</evidence>
<dbReference type="EMBL" id="QNQT01000007">
    <property type="protein sequence ID" value="RDU35910.1"/>
    <property type="molecule type" value="Genomic_DNA"/>
</dbReference>
<comment type="caution">
    <text evidence="3">The sequence shown here is derived from an EMBL/GenBank/DDBJ whole genome shotgun (WGS) entry which is preliminary data.</text>
</comment>
<evidence type="ECO:0000313" key="3">
    <source>
        <dbReference type="EMBL" id="RDU35910.1"/>
    </source>
</evidence>
<organism evidence="3 4">
    <name type="scientific">Neobacillus piezotolerans</name>
    <dbReference type="NCBI Taxonomy" id="2259171"/>
    <lineage>
        <taxon>Bacteria</taxon>
        <taxon>Bacillati</taxon>
        <taxon>Bacillota</taxon>
        <taxon>Bacilli</taxon>
        <taxon>Bacillales</taxon>
        <taxon>Bacillaceae</taxon>
        <taxon>Neobacillus</taxon>
    </lineage>
</organism>
<keyword evidence="1" id="KW-0812">Transmembrane</keyword>
<keyword evidence="1" id="KW-0472">Membrane</keyword>
<dbReference type="OrthoDB" id="2990437at2"/>
<dbReference type="InterPro" id="IPR009875">
    <property type="entry name" value="PilZ_domain"/>
</dbReference>
<name>A0A3D8GN58_9BACI</name>
<dbReference type="Gene3D" id="2.40.10.220">
    <property type="entry name" value="predicted glycosyltransferase like domains"/>
    <property type="match status" value="1"/>
</dbReference>
<proteinExistence type="predicted"/>
<accession>A0A3D8GN58</accession>
<dbReference type="GO" id="GO:0035438">
    <property type="term" value="F:cyclic-di-GMP binding"/>
    <property type="evidence" value="ECO:0007669"/>
    <property type="project" value="InterPro"/>
</dbReference>